<evidence type="ECO:0000256" key="2">
    <source>
        <dbReference type="ARBA" id="ARBA00023125"/>
    </source>
</evidence>
<dbReference type="PANTHER" id="PTHR11849:SF182">
    <property type="entry name" value="SAM POINTED DOMAIN-CONTAINING ETS TRANSCRIPTION FACTOR"/>
    <property type="match status" value="1"/>
</dbReference>
<dbReference type="GO" id="GO:0005634">
    <property type="term" value="C:nucleus"/>
    <property type="evidence" value="ECO:0007669"/>
    <property type="project" value="UniProtKB-SubCell"/>
</dbReference>
<comment type="subcellular location">
    <subcellularLocation>
        <location evidence="3">Nucleus</location>
    </subcellularLocation>
</comment>
<dbReference type="PRINTS" id="PR00454">
    <property type="entry name" value="ETSDOMAIN"/>
</dbReference>
<evidence type="ECO:0000313" key="7">
    <source>
        <dbReference type="EMBL" id="KAK3611857.1"/>
    </source>
</evidence>
<name>A0AAE0TJX4_9BIVA</name>
<comment type="similarity">
    <text evidence="1 3">Belongs to the ETS family.</text>
</comment>
<evidence type="ECO:0000313" key="8">
    <source>
        <dbReference type="Proteomes" id="UP001195483"/>
    </source>
</evidence>
<dbReference type="InterPro" id="IPR036390">
    <property type="entry name" value="WH_DNA-bd_sf"/>
</dbReference>
<dbReference type="SUPFAM" id="SSF46785">
    <property type="entry name" value="Winged helix' DNA-binding domain"/>
    <property type="match status" value="1"/>
</dbReference>
<feature type="domain" description="PNT" evidence="6">
    <location>
        <begin position="209"/>
        <end position="294"/>
    </location>
</feature>
<dbReference type="GO" id="GO:0000981">
    <property type="term" value="F:DNA-binding transcription factor activity, RNA polymerase II-specific"/>
    <property type="evidence" value="ECO:0007669"/>
    <property type="project" value="TreeGrafter"/>
</dbReference>
<dbReference type="GO" id="GO:0043565">
    <property type="term" value="F:sequence-specific DNA binding"/>
    <property type="evidence" value="ECO:0007669"/>
    <property type="project" value="InterPro"/>
</dbReference>
<accession>A0AAE0TJX4</accession>
<evidence type="ECO:0000256" key="3">
    <source>
        <dbReference type="RuleBase" id="RU004019"/>
    </source>
</evidence>
<dbReference type="PROSITE" id="PS50061">
    <property type="entry name" value="ETS_DOMAIN_3"/>
    <property type="match status" value="1"/>
</dbReference>
<dbReference type="PROSITE" id="PS51433">
    <property type="entry name" value="PNT"/>
    <property type="match status" value="1"/>
</dbReference>
<keyword evidence="8" id="KW-1185">Reference proteome</keyword>
<feature type="region of interest" description="Disordered" evidence="4">
    <location>
        <begin position="318"/>
        <end position="343"/>
    </location>
</feature>
<dbReference type="Pfam" id="PF00178">
    <property type="entry name" value="Ets"/>
    <property type="match status" value="1"/>
</dbReference>
<dbReference type="Proteomes" id="UP001195483">
    <property type="component" value="Unassembled WGS sequence"/>
</dbReference>
<comment type="caution">
    <text evidence="7">The sequence shown here is derived from an EMBL/GenBank/DDBJ whole genome shotgun (WGS) entry which is preliminary data.</text>
</comment>
<feature type="compositionally biased region" description="Low complexity" evidence="4">
    <location>
        <begin position="318"/>
        <end position="342"/>
    </location>
</feature>
<protein>
    <submittedName>
        <fullName evidence="7">Uncharacterized protein</fullName>
    </submittedName>
</protein>
<reference evidence="7" key="1">
    <citation type="journal article" date="2021" name="Genome Biol. Evol.">
        <title>A High-Quality Reference Genome for a Parasitic Bivalve with Doubly Uniparental Inheritance (Bivalvia: Unionida).</title>
        <authorList>
            <person name="Smith C.H."/>
        </authorList>
    </citation>
    <scope>NUCLEOTIDE SEQUENCE</scope>
    <source>
        <strain evidence="7">CHS0354</strain>
    </source>
</reference>
<dbReference type="SUPFAM" id="SSF47769">
    <property type="entry name" value="SAM/Pointed domain"/>
    <property type="match status" value="1"/>
</dbReference>
<dbReference type="Gene3D" id="1.10.150.50">
    <property type="entry name" value="Transcription Factor, Ets-1"/>
    <property type="match status" value="1"/>
</dbReference>
<gene>
    <name evidence="7" type="ORF">CHS0354_021273</name>
</gene>
<reference evidence="7" key="2">
    <citation type="journal article" date="2021" name="Genome Biol. Evol.">
        <title>Developing a high-quality reference genome for a parasitic bivalve with doubly uniparental inheritance (Bivalvia: Unionida).</title>
        <authorList>
            <person name="Smith C.H."/>
        </authorList>
    </citation>
    <scope>NUCLEOTIDE SEQUENCE</scope>
    <source>
        <strain evidence="7">CHS0354</strain>
        <tissue evidence="7">Mantle</tissue>
    </source>
</reference>
<dbReference type="PROSITE" id="PS00346">
    <property type="entry name" value="ETS_DOMAIN_2"/>
    <property type="match status" value="1"/>
</dbReference>
<keyword evidence="2 3" id="KW-0238">DNA-binding</keyword>
<dbReference type="GO" id="GO:0030154">
    <property type="term" value="P:cell differentiation"/>
    <property type="evidence" value="ECO:0007669"/>
    <property type="project" value="TreeGrafter"/>
</dbReference>
<keyword evidence="3" id="KW-0539">Nucleus</keyword>
<reference evidence="7" key="3">
    <citation type="submission" date="2023-05" db="EMBL/GenBank/DDBJ databases">
        <authorList>
            <person name="Smith C.H."/>
        </authorList>
    </citation>
    <scope>NUCLEOTIDE SEQUENCE</scope>
    <source>
        <strain evidence="7">CHS0354</strain>
        <tissue evidence="7">Mantle</tissue>
    </source>
</reference>
<dbReference type="EMBL" id="JAEAOA010001311">
    <property type="protein sequence ID" value="KAK3611857.1"/>
    <property type="molecule type" value="Genomic_DNA"/>
</dbReference>
<dbReference type="PROSITE" id="PS00345">
    <property type="entry name" value="ETS_DOMAIN_1"/>
    <property type="match status" value="1"/>
</dbReference>
<dbReference type="InterPro" id="IPR013761">
    <property type="entry name" value="SAM/pointed_sf"/>
</dbReference>
<dbReference type="PANTHER" id="PTHR11849">
    <property type="entry name" value="ETS"/>
    <property type="match status" value="1"/>
</dbReference>
<dbReference type="AlphaFoldDB" id="A0AAE0TJX4"/>
<dbReference type="InterPro" id="IPR000418">
    <property type="entry name" value="Ets_dom"/>
</dbReference>
<feature type="domain" description="ETS" evidence="5">
    <location>
        <begin position="375"/>
        <end position="458"/>
    </location>
</feature>
<dbReference type="SMART" id="SM00413">
    <property type="entry name" value="ETS"/>
    <property type="match status" value="1"/>
</dbReference>
<evidence type="ECO:0000256" key="4">
    <source>
        <dbReference type="SAM" id="MobiDB-lite"/>
    </source>
</evidence>
<dbReference type="InterPro" id="IPR036388">
    <property type="entry name" value="WH-like_DNA-bd_sf"/>
</dbReference>
<evidence type="ECO:0000259" key="5">
    <source>
        <dbReference type="PROSITE" id="PS50061"/>
    </source>
</evidence>
<proteinExistence type="inferred from homology"/>
<dbReference type="Pfam" id="PF02198">
    <property type="entry name" value="SAM_PNT"/>
    <property type="match status" value="1"/>
</dbReference>
<organism evidence="7 8">
    <name type="scientific">Potamilus streckersoni</name>
    <dbReference type="NCBI Taxonomy" id="2493646"/>
    <lineage>
        <taxon>Eukaryota</taxon>
        <taxon>Metazoa</taxon>
        <taxon>Spiralia</taxon>
        <taxon>Lophotrochozoa</taxon>
        <taxon>Mollusca</taxon>
        <taxon>Bivalvia</taxon>
        <taxon>Autobranchia</taxon>
        <taxon>Heteroconchia</taxon>
        <taxon>Palaeoheterodonta</taxon>
        <taxon>Unionida</taxon>
        <taxon>Unionoidea</taxon>
        <taxon>Unionidae</taxon>
        <taxon>Ambleminae</taxon>
        <taxon>Lampsilini</taxon>
        <taxon>Potamilus</taxon>
    </lineage>
</organism>
<dbReference type="SMART" id="SM00251">
    <property type="entry name" value="SAM_PNT"/>
    <property type="match status" value="1"/>
</dbReference>
<dbReference type="Gene3D" id="1.10.10.10">
    <property type="entry name" value="Winged helix-like DNA-binding domain superfamily/Winged helix DNA-binding domain"/>
    <property type="match status" value="1"/>
</dbReference>
<sequence>MVKLKVSLSSYNGYINFLRQKYTIISVRSVEENRSLKMQHDFEALIQRYESLCNQGSSEEEEELMCLDQNVPQPSKLGRATIQPARFGMTTDCSESKIEMLLRSNGSNQTFTDFLSGDFLGQPVQSNRPVCVTEISDLVGQRGESPDLLDLDQAGSQDLSFYDIEIPYIKREFPVRMDCCSNSDTFPSPNVYHTEEQNIREMESKIIQGLKQDINATCCCLQINDDPYHWSVEDVHRWIEWQCRVYNFNFNNIREYFHLKGTDLCSLSEEEFKLRAYDEGPTLYSQLDIWKCARDIPTGSSYQVQVQTSFDPCPAPALSLSPTPSTSSEDSFSNDSSSSSSFETHHSRFQLPENFSNTIPFDDKLPEEPDHKPQIQLWQFLKQLLLQPEQYKTYIKWVDRASGIFKIEDSVQVAKLWGRRKKRPAMNYDKLSRSIRQYYKKGIIKKTEQSKRLVYQFCTPYL</sequence>
<evidence type="ECO:0000259" key="6">
    <source>
        <dbReference type="PROSITE" id="PS51433"/>
    </source>
</evidence>
<evidence type="ECO:0000256" key="1">
    <source>
        <dbReference type="ARBA" id="ARBA00005562"/>
    </source>
</evidence>
<dbReference type="InterPro" id="IPR046328">
    <property type="entry name" value="ETS_fam"/>
</dbReference>
<dbReference type="InterPro" id="IPR003118">
    <property type="entry name" value="Pointed_dom"/>
</dbReference>